<dbReference type="SMART" id="SM00851">
    <property type="entry name" value="MGS"/>
    <property type="match status" value="1"/>
</dbReference>
<dbReference type="GO" id="GO:0005524">
    <property type="term" value="F:ATP binding"/>
    <property type="evidence" value="ECO:0007669"/>
    <property type="project" value="UniProtKB-KW"/>
</dbReference>
<dbReference type="InterPro" id="IPR005479">
    <property type="entry name" value="CPAse_ATP-bd"/>
</dbReference>
<evidence type="ECO:0000256" key="1">
    <source>
        <dbReference type="ARBA" id="ARBA00022598"/>
    </source>
</evidence>
<dbReference type="InterPro" id="IPR036914">
    <property type="entry name" value="MGS-like_dom_sf"/>
</dbReference>
<evidence type="ECO:0000313" key="5">
    <source>
        <dbReference type="EMBL" id="KAK2975392.1"/>
    </source>
</evidence>
<feature type="non-terminal residue" evidence="5">
    <location>
        <position position="315"/>
    </location>
</feature>
<dbReference type="AlphaFoldDB" id="A0AA88UHK8"/>
<dbReference type="SUPFAM" id="SSF52335">
    <property type="entry name" value="Methylglyoxal synthase-like"/>
    <property type="match status" value="1"/>
</dbReference>
<dbReference type="PANTHER" id="PTHR11405:SF53">
    <property type="entry name" value="CARBAMOYL-PHOSPHATE SYNTHASE [AMMONIA], MITOCHONDRIAL"/>
    <property type="match status" value="1"/>
</dbReference>
<evidence type="ECO:0000256" key="3">
    <source>
        <dbReference type="ARBA" id="ARBA00022840"/>
    </source>
</evidence>
<dbReference type="PANTHER" id="PTHR11405">
    <property type="entry name" value="CARBAMOYLTRANSFERASE FAMILY MEMBER"/>
    <property type="match status" value="1"/>
</dbReference>
<keyword evidence="3" id="KW-0067">ATP-binding</keyword>
<dbReference type="SUPFAM" id="SSF56059">
    <property type="entry name" value="Glutathione synthetase ATP-binding domain-like"/>
    <property type="match status" value="1"/>
</dbReference>
<reference evidence="5" key="1">
    <citation type="submission" date="2022-12" db="EMBL/GenBank/DDBJ databases">
        <title>Draft genome assemblies for two species of Escallonia (Escalloniales).</title>
        <authorList>
            <person name="Chanderbali A."/>
            <person name="Dervinis C."/>
            <person name="Anghel I."/>
            <person name="Soltis D."/>
            <person name="Soltis P."/>
            <person name="Zapata F."/>
        </authorList>
    </citation>
    <scope>NUCLEOTIDE SEQUENCE</scope>
    <source>
        <strain evidence="5">UCBG92.1500</strain>
        <tissue evidence="5">Leaf</tissue>
    </source>
</reference>
<comment type="caution">
    <text evidence="5">The sequence shown here is derived from an EMBL/GenBank/DDBJ whole genome shotgun (WGS) entry which is preliminary data.</text>
</comment>
<keyword evidence="2" id="KW-0547">Nucleotide-binding</keyword>
<dbReference type="Proteomes" id="UP001187471">
    <property type="component" value="Unassembled WGS sequence"/>
</dbReference>
<dbReference type="GO" id="GO:0006541">
    <property type="term" value="P:glutamine metabolic process"/>
    <property type="evidence" value="ECO:0007669"/>
    <property type="project" value="TreeGrafter"/>
</dbReference>
<dbReference type="InterPro" id="IPR011607">
    <property type="entry name" value="MGS-like_dom"/>
</dbReference>
<dbReference type="Pfam" id="PF02786">
    <property type="entry name" value="CPSase_L_D2"/>
    <property type="match status" value="1"/>
</dbReference>
<feature type="domain" description="MGS-like" evidence="4">
    <location>
        <begin position="187"/>
        <end position="315"/>
    </location>
</feature>
<dbReference type="InterPro" id="IPR005483">
    <property type="entry name" value="CPSase_dom"/>
</dbReference>
<dbReference type="EMBL" id="JAVXUO010002200">
    <property type="protein sequence ID" value="KAK2975392.1"/>
    <property type="molecule type" value="Genomic_DNA"/>
</dbReference>
<evidence type="ECO:0000313" key="6">
    <source>
        <dbReference type="Proteomes" id="UP001187471"/>
    </source>
</evidence>
<proteinExistence type="predicted"/>
<dbReference type="GO" id="GO:0005737">
    <property type="term" value="C:cytoplasm"/>
    <property type="evidence" value="ECO:0007669"/>
    <property type="project" value="TreeGrafter"/>
</dbReference>
<dbReference type="PRINTS" id="PR00098">
    <property type="entry name" value="CPSASE"/>
</dbReference>
<keyword evidence="6" id="KW-1185">Reference proteome</keyword>
<dbReference type="GO" id="GO:0004088">
    <property type="term" value="F:carbamoyl-phosphate synthase (glutamine-hydrolyzing) activity"/>
    <property type="evidence" value="ECO:0007669"/>
    <property type="project" value="TreeGrafter"/>
</dbReference>
<gene>
    <name evidence="5" type="ORF">RJ640_012403</name>
</gene>
<dbReference type="PROSITE" id="PS51855">
    <property type="entry name" value="MGS"/>
    <property type="match status" value="1"/>
</dbReference>
<name>A0AA88UHK8_9ASTE</name>
<evidence type="ECO:0000259" key="4">
    <source>
        <dbReference type="PROSITE" id="PS51855"/>
    </source>
</evidence>
<evidence type="ECO:0000256" key="2">
    <source>
        <dbReference type="ARBA" id="ARBA00022741"/>
    </source>
</evidence>
<dbReference type="Gene3D" id="3.40.50.1380">
    <property type="entry name" value="Methylglyoxal synthase-like domain"/>
    <property type="match status" value="1"/>
</dbReference>
<organism evidence="5 6">
    <name type="scientific">Escallonia rubra</name>
    <dbReference type="NCBI Taxonomy" id="112253"/>
    <lineage>
        <taxon>Eukaryota</taxon>
        <taxon>Viridiplantae</taxon>
        <taxon>Streptophyta</taxon>
        <taxon>Embryophyta</taxon>
        <taxon>Tracheophyta</taxon>
        <taxon>Spermatophyta</taxon>
        <taxon>Magnoliopsida</taxon>
        <taxon>eudicotyledons</taxon>
        <taxon>Gunneridae</taxon>
        <taxon>Pentapetalae</taxon>
        <taxon>asterids</taxon>
        <taxon>campanulids</taxon>
        <taxon>Escalloniales</taxon>
        <taxon>Escalloniaceae</taxon>
        <taxon>Escallonia</taxon>
    </lineage>
</organism>
<accession>A0AA88UHK8</accession>
<sequence length="315" mass="34571">MFGLAASLTSRVLVENCLRFEKEYKLEVMTYERLGADNVNIVGVHNGDSSTVAPPHTLADEEYQCRTDDLIAVIKLIEVGCGGPTIQIAVNPEDGEVLVTEMNSRVLRSLALASKATGFPIARMAAKLSFGLLLDQIAFAAKSTGKETRLKRLSLGATLTLNELMNVAQNLTPTLLKDPGYKTIMMNSYPEAYTECDAIPTIHNCQTFLGLGFRIVSTSGTEYVLELDGIPVERVLNMHEGQPHTLTTLTRSMGWKLRRMVLAYKVPIVTIVSGALATAHVIRSLECSKVEMIALHEYCDNNEDAVACFEVKNMK</sequence>
<keyword evidence="1" id="KW-0436">Ligase</keyword>
<dbReference type="Gene3D" id="3.30.470.20">
    <property type="entry name" value="ATP-grasp fold, B domain"/>
    <property type="match status" value="1"/>
</dbReference>
<protein>
    <recommendedName>
        <fullName evidence="4">MGS-like domain-containing protein</fullName>
    </recommendedName>
</protein>